<evidence type="ECO:0000256" key="1">
    <source>
        <dbReference type="ARBA" id="ARBA00010562"/>
    </source>
</evidence>
<dbReference type="Gene3D" id="1.10.1220.10">
    <property type="entry name" value="Met repressor-like"/>
    <property type="match status" value="1"/>
</dbReference>
<dbReference type="GO" id="GO:0000987">
    <property type="term" value="F:cis-regulatory region sequence-specific DNA binding"/>
    <property type="evidence" value="ECO:0007669"/>
    <property type="project" value="InterPro"/>
</dbReference>
<dbReference type="Proteomes" id="UP000240212">
    <property type="component" value="Unassembled WGS sequence"/>
</dbReference>
<dbReference type="STRING" id="1388748.GCA_000463155_03561"/>
<reference evidence="3 4" key="1">
    <citation type="submission" date="2018-03" db="EMBL/GenBank/DDBJ databases">
        <title>Draft genome sequence of the first documented clinical Siccibacter turicensis isolate in Austria.</title>
        <authorList>
            <person name="Lepuschitz S."/>
            <person name="Pekard-Amenitsch S."/>
            <person name="Haunold R."/>
            <person name="Schill S."/>
            <person name="Mach R."/>
            <person name="Allerberger F."/>
            <person name="Ruppitsch W."/>
            <person name="Forsythe S.J."/>
        </authorList>
    </citation>
    <scope>NUCLEOTIDE SEQUENCE [LARGE SCALE GENOMIC DNA]</scope>
    <source>
        <strain evidence="3 4">6100069499-17</strain>
    </source>
</reference>
<dbReference type="PANTHER" id="PTHR38781:SF1">
    <property type="entry name" value="ANTITOXIN DINJ-RELATED"/>
    <property type="match status" value="1"/>
</dbReference>
<dbReference type="InterPro" id="IPR007337">
    <property type="entry name" value="RelB/DinJ"/>
</dbReference>
<dbReference type="InterPro" id="IPR013321">
    <property type="entry name" value="Arc_rbn_hlx_hlx"/>
</dbReference>
<dbReference type="NCBIfam" id="TIGR02384">
    <property type="entry name" value="RelB_DinJ"/>
    <property type="match status" value="1"/>
</dbReference>
<dbReference type="EMBL" id="PYEP01000002">
    <property type="protein sequence ID" value="PSN09088.1"/>
    <property type="molecule type" value="Genomic_DNA"/>
</dbReference>
<keyword evidence="2" id="KW-1277">Toxin-antitoxin system</keyword>
<dbReference type="GO" id="GO:0006355">
    <property type="term" value="P:regulation of DNA-templated transcription"/>
    <property type="evidence" value="ECO:0007669"/>
    <property type="project" value="InterPro"/>
</dbReference>
<evidence type="ECO:0000313" key="3">
    <source>
        <dbReference type="EMBL" id="PSN09088.1"/>
    </source>
</evidence>
<proteinExistence type="inferred from homology"/>
<organism evidence="3 4">
    <name type="scientific">Siccibacter turicensis</name>
    <dbReference type="NCBI Taxonomy" id="357233"/>
    <lineage>
        <taxon>Bacteria</taxon>
        <taxon>Pseudomonadati</taxon>
        <taxon>Pseudomonadota</taxon>
        <taxon>Gammaproteobacteria</taxon>
        <taxon>Enterobacterales</taxon>
        <taxon>Enterobacteriaceae</taxon>
        <taxon>Siccibacter</taxon>
    </lineage>
</organism>
<evidence type="ECO:0000256" key="2">
    <source>
        <dbReference type="ARBA" id="ARBA00022649"/>
    </source>
</evidence>
<dbReference type="PIRSF" id="PIRSF003108">
    <property type="entry name" value="DinJ"/>
    <property type="match status" value="1"/>
</dbReference>
<protein>
    <submittedName>
        <fullName evidence="3">Type II toxin-antitoxin system antitoxin, RelB/DinJ family</fullName>
    </submittedName>
</protein>
<dbReference type="Pfam" id="PF04221">
    <property type="entry name" value="RelB"/>
    <property type="match status" value="1"/>
</dbReference>
<keyword evidence="4" id="KW-1185">Reference proteome</keyword>
<dbReference type="OrthoDB" id="3174560at2"/>
<dbReference type="GO" id="GO:0015643">
    <property type="term" value="F:toxic substance binding"/>
    <property type="evidence" value="ECO:0007669"/>
    <property type="project" value="InterPro"/>
</dbReference>
<name>A0A2P8VPU3_9ENTR</name>
<sequence length="92" mass="10362">MQSSIKMRISEELKNEATHILRDCGLTVSSAVRLFLEQVVSHQGIPFEVKRPSAKMKAALQEARGIEAQAAHRFTSADDMLKELSHDKKQEK</sequence>
<dbReference type="AlphaFoldDB" id="A0A2P8VPU3"/>
<comment type="similarity">
    <text evidence="1">Belongs to the RelB/DinJ antitoxin family.</text>
</comment>
<dbReference type="PANTHER" id="PTHR38781">
    <property type="entry name" value="ANTITOXIN DINJ-RELATED"/>
    <property type="match status" value="1"/>
</dbReference>
<dbReference type="GO" id="GO:0006351">
    <property type="term" value="P:DNA-templated transcription"/>
    <property type="evidence" value="ECO:0007669"/>
    <property type="project" value="TreeGrafter"/>
</dbReference>
<comment type="caution">
    <text evidence="3">The sequence shown here is derived from an EMBL/GenBank/DDBJ whole genome shotgun (WGS) entry which is preliminary data.</text>
</comment>
<dbReference type="GO" id="GO:0044010">
    <property type="term" value="P:single-species biofilm formation"/>
    <property type="evidence" value="ECO:0007669"/>
    <property type="project" value="InterPro"/>
</dbReference>
<dbReference type="InterPro" id="IPR026262">
    <property type="entry name" value="DinJ"/>
</dbReference>
<accession>A0A2P8VPU3</accession>
<dbReference type="RefSeq" id="WP_106876700.1">
    <property type="nucleotide sequence ID" value="NZ_PYEP01000002.1"/>
</dbReference>
<gene>
    <name evidence="3" type="ORF">C7G83_07050</name>
</gene>
<evidence type="ECO:0000313" key="4">
    <source>
        <dbReference type="Proteomes" id="UP000240212"/>
    </source>
</evidence>